<keyword evidence="2" id="KW-1185">Reference proteome</keyword>
<sequence length="154" mass="16403">MLLSSCMAHGNVEGESFQKGGNPVSEGRESTERISVDDFSLTIERKEEGSIIRLSDATGREPLRIALGPDGPVLFLGSGLSIAVAGDLSFAANRIAMHAKDGVAISTGGDATIRCEGDLVTDAREQRIHARLGEVRVEANDDVRLLGERIKLNC</sequence>
<dbReference type="RefSeq" id="WP_394833904.1">
    <property type="nucleotide sequence ID" value="NZ_CP089983.1"/>
</dbReference>
<gene>
    <name evidence="1" type="ORF">LVJ94_46110</name>
</gene>
<name>A0ABZ2L024_9BACT</name>
<protein>
    <recommendedName>
        <fullName evidence="3">Auto-transporter adhesin head GIN domain-containing protein</fullName>
    </recommendedName>
</protein>
<evidence type="ECO:0000313" key="1">
    <source>
        <dbReference type="EMBL" id="WXB04267.1"/>
    </source>
</evidence>
<reference evidence="1" key="1">
    <citation type="submission" date="2021-12" db="EMBL/GenBank/DDBJ databases">
        <title>Discovery of the Pendulisporaceae a myxobacterial family with distinct sporulation behavior and unique specialized metabolism.</title>
        <authorList>
            <person name="Garcia R."/>
            <person name="Popoff A."/>
            <person name="Bader C.D."/>
            <person name="Loehr J."/>
            <person name="Walesch S."/>
            <person name="Walt C."/>
            <person name="Boldt J."/>
            <person name="Bunk B."/>
            <person name="Haeckl F.J.F.P.J."/>
            <person name="Gunesch A.P."/>
            <person name="Birkelbach J."/>
            <person name="Nuebel U."/>
            <person name="Pietschmann T."/>
            <person name="Bach T."/>
            <person name="Mueller R."/>
        </authorList>
    </citation>
    <scope>NUCLEOTIDE SEQUENCE</scope>
    <source>
        <strain evidence="1">MSr11367</strain>
    </source>
</reference>
<evidence type="ECO:0008006" key="3">
    <source>
        <dbReference type="Google" id="ProtNLM"/>
    </source>
</evidence>
<accession>A0ABZ2L024</accession>
<dbReference type="EMBL" id="CP089983">
    <property type="protein sequence ID" value="WXB04267.1"/>
    <property type="molecule type" value="Genomic_DNA"/>
</dbReference>
<dbReference type="Proteomes" id="UP001374803">
    <property type="component" value="Chromosome"/>
</dbReference>
<evidence type="ECO:0000313" key="2">
    <source>
        <dbReference type="Proteomes" id="UP001374803"/>
    </source>
</evidence>
<proteinExistence type="predicted"/>
<organism evidence="1 2">
    <name type="scientific">Pendulispora rubella</name>
    <dbReference type="NCBI Taxonomy" id="2741070"/>
    <lineage>
        <taxon>Bacteria</taxon>
        <taxon>Pseudomonadati</taxon>
        <taxon>Myxococcota</taxon>
        <taxon>Myxococcia</taxon>
        <taxon>Myxococcales</taxon>
        <taxon>Sorangiineae</taxon>
        <taxon>Pendulisporaceae</taxon>
        <taxon>Pendulispora</taxon>
    </lineage>
</organism>